<feature type="domain" description="Alanine dehydrogenase/pyridine nucleotide transhydrogenase NAD(H)-binding" evidence="8">
    <location>
        <begin position="235"/>
        <end position="417"/>
    </location>
</feature>
<dbReference type="GO" id="GO:0019878">
    <property type="term" value="P:lysine biosynthetic process via aminoadipic acid"/>
    <property type="evidence" value="ECO:0007669"/>
    <property type="project" value="TreeGrafter"/>
</dbReference>
<gene>
    <name evidence="10" type="ORF">I316_01266</name>
</gene>
<accession>A0A1B9H073</accession>
<comment type="pathway">
    <text evidence="2">Amino-acid degradation; L-lysine degradation via saccharopine pathway; glutaryl-CoA from L-lysine: step 2/6.</text>
</comment>
<dbReference type="Pfam" id="PF16653">
    <property type="entry name" value="Sacchrp_dh_C"/>
    <property type="match status" value="1"/>
</dbReference>
<evidence type="ECO:0000256" key="1">
    <source>
        <dbReference type="ARBA" id="ARBA00004682"/>
    </source>
</evidence>
<dbReference type="Pfam" id="PF03435">
    <property type="entry name" value="Sacchrp_dh_NADP"/>
    <property type="match status" value="1"/>
</dbReference>
<dbReference type="AlphaFoldDB" id="A0A1B9H073"/>
<dbReference type="UniPathway" id="UPA00868">
    <property type="reaction ID" value="UER00835"/>
</dbReference>
<protein>
    <submittedName>
        <fullName evidence="10">Alpha-aminoadipic semialdehyde synthase</fullName>
    </submittedName>
</protein>
<dbReference type="InterPro" id="IPR051168">
    <property type="entry name" value="AASS"/>
</dbReference>
<dbReference type="GO" id="GO:0033512">
    <property type="term" value="P:L-lysine catabolic process to acetyl-CoA via saccharopine"/>
    <property type="evidence" value="ECO:0007669"/>
    <property type="project" value="UniProtKB-UniPathway"/>
</dbReference>
<evidence type="ECO:0000313" key="10">
    <source>
        <dbReference type="EMBL" id="OCF36671.1"/>
    </source>
</evidence>
<keyword evidence="6" id="KW-0511">Multifunctional enzyme</keyword>
<dbReference type="EMBL" id="KI669494">
    <property type="protein sequence ID" value="OCF36671.1"/>
    <property type="molecule type" value="Genomic_DNA"/>
</dbReference>
<proteinExistence type="inferred from homology"/>
<evidence type="ECO:0000256" key="3">
    <source>
        <dbReference type="ARBA" id="ARBA00022857"/>
    </source>
</evidence>
<keyword evidence="5" id="KW-0457">Lysine biosynthesis</keyword>
<dbReference type="PANTHER" id="PTHR11133">
    <property type="entry name" value="SACCHAROPINE DEHYDROGENASE"/>
    <property type="match status" value="1"/>
</dbReference>
<dbReference type="SMART" id="SM01002">
    <property type="entry name" value="AlaDh_PNT_C"/>
    <property type="match status" value="1"/>
</dbReference>
<dbReference type="Gene3D" id="3.40.50.720">
    <property type="entry name" value="NAD(P)-binding Rossmann-like Domain"/>
    <property type="match status" value="3"/>
</dbReference>
<evidence type="ECO:0000256" key="7">
    <source>
        <dbReference type="ARBA" id="ARBA00025744"/>
    </source>
</evidence>
<sequence length="967" mass="104781">MLPLVGTSRLAASLRTIQSRSSYRRCLTTLGLRREDPTRIWERRTALTPEAVKQLLDEQNSGGKTKLKVEVESCLRRCFPDARYAEIGATIVPALSKDADVVLGIKEPPLEDVHRLVKSGDGDGKDRKWMMFSHTHKGQAYNTPLLAAFLSPTLGQTLIDHELLTAPSVGKDGKETRKRVAAFGWYAGAVGAGEALSMTGLALLKRGISSPLLHLPRPYSSGTLDDFKASLRRCGQIVRSSPPSSMGKSGPIVIGLTGRGNVSTGAEAMLNELGVQWVNSEDLASLKDTATNKIYACLITPQSYFVGEDGSPYDRERYYSSPGKYKSMFTERATNIETLQIAPHLTTIINGVGWSSRFPRTMTNDDLRSLISSAGGKQKLVAVQDVTCDKEGGFQFVNKFTTIDEPYCEGPGGILISSIDILPTELAADASTHFSSKILPLVRRALFPNVKEGDVAQETDTLQRAMIVSDGQLTADHQWLGGPVQAWKGKTSPLTGQSDSISVEQTTQRSGGKKKVLLLGSGLVAGPAVEVFASRPDVHLVIASNNLSEARSHVKDRSSVEAISLDVGDEVAVSEAVAASDVVVSLLPAPMHPQVAKHCINHGKHLVTASYVSPEMKSLDQAAKENDVLLLGECGLDPGIDSMAAMRILDRVKREGKQVTSFVSWCGGLPELSASNVPLRYKFSWSPKAVLTAAQNDAHFKWDDQIVTVPGKELLKRHFPSVRLWDDLPLEGLANRDSMPYASKYGLGEVGGLTNLFRGTLRYQGFSTLLDSFRRLGLLRSDTLKTVPDSWESFLLATAGRELNHSGVLSPGDLPGIMRDVLGSKQANETVEALQWLSLVPASSPSTLPIPNLRAPVPIDLFAHLLSHKLAYSPGERDTCLLHHSFTLSDPQLRSQQEVTASLLCYGDDNASAMSVTVGKTLAFAALRVADGLVRQRGVTGPYDREVWEGTLASLEEIGVVVEETWS</sequence>
<dbReference type="PANTHER" id="PTHR11133:SF22">
    <property type="entry name" value="ALPHA-AMINOADIPIC SEMIALDEHYDE SYNTHASE, MITOCHONDRIAL"/>
    <property type="match status" value="1"/>
</dbReference>
<name>A0A1B9H073_9TREE</name>
<keyword evidence="4" id="KW-0560">Oxidoreductase</keyword>
<dbReference type="InterPro" id="IPR007698">
    <property type="entry name" value="AlaDH/PNT_NAD(H)-bd"/>
</dbReference>
<dbReference type="FunFam" id="3.40.50.720:FF:000072">
    <property type="entry name" value="Saccharopine dehydrogenase [NADP(+), L-glutamate-forming]"/>
    <property type="match status" value="1"/>
</dbReference>
<keyword evidence="5" id="KW-0028">Amino-acid biosynthesis</keyword>
<dbReference type="Gene3D" id="1.10.1870.10">
    <property type="entry name" value="Domain 3, Saccharopine reductase"/>
    <property type="match status" value="1"/>
</dbReference>
<reference evidence="11" key="2">
    <citation type="submission" date="2013-12" db="EMBL/GenBank/DDBJ databases">
        <title>Evolution of pathogenesis and genome organization in the Tremellales.</title>
        <authorList>
            <person name="Cuomo C."/>
            <person name="Litvintseva A."/>
            <person name="Heitman J."/>
            <person name="Chen Y."/>
            <person name="Sun S."/>
            <person name="Springer D."/>
            <person name="Dromer F."/>
            <person name="Young S."/>
            <person name="Zeng Q."/>
            <person name="Chapman S."/>
            <person name="Gujja S."/>
            <person name="Saif S."/>
            <person name="Birren B."/>
        </authorList>
    </citation>
    <scope>NUCLEOTIDE SEQUENCE [LARGE SCALE GENOMIC DNA]</scope>
    <source>
        <strain evidence="11">BCC8398</strain>
    </source>
</reference>
<feature type="domain" description="Alanine dehydrogenase/pyridine nucleotide transhydrogenase N-terminal" evidence="9">
    <location>
        <begin position="31"/>
        <end position="190"/>
    </location>
</feature>
<dbReference type="InterPro" id="IPR032095">
    <property type="entry name" value="Sacchrp_dh-like_C"/>
</dbReference>
<dbReference type="Pfam" id="PF05222">
    <property type="entry name" value="AlaDh_PNT_N"/>
    <property type="match status" value="1"/>
</dbReference>
<comment type="similarity">
    <text evidence="7">In the C-terminal section; belongs to the saccharopine dehydrogenase family.</text>
</comment>
<evidence type="ECO:0000256" key="6">
    <source>
        <dbReference type="ARBA" id="ARBA00023268"/>
    </source>
</evidence>
<dbReference type="Gene3D" id="3.30.360.10">
    <property type="entry name" value="Dihydrodipicolinate Reductase, domain 2"/>
    <property type="match status" value="1"/>
</dbReference>
<dbReference type="SUPFAM" id="SSF52283">
    <property type="entry name" value="Formate/glycerate dehydrogenase catalytic domain-like"/>
    <property type="match status" value="1"/>
</dbReference>
<evidence type="ECO:0000256" key="2">
    <source>
        <dbReference type="ARBA" id="ARBA00004720"/>
    </source>
</evidence>
<dbReference type="STRING" id="1296120.A0A1B9H073"/>
<evidence type="ECO:0000259" key="9">
    <source>
        <dbReference type="SMART" id="SM01003"/>
    </source>
</evidence>
<dbReference type="InterPro" id="IPR005097">
    <property type="entry name" value="Sacchrp_dh_NADP-bd"/>
</dbReference>
<reference evidence="10 11" key="1">
    <citation type="submission" date="2013-07" db="EMBL/GenBank/DDBJ databases">
        <title>The Genome Sequence of Cryptococcus heveanensis BCC8398.</title>
        <authorList>
            <consortium name="The Broad Institute Genome Sequencing Platform"/>
            <person name="Cuomo C."/>
            <person name="Litvintseva A."/>
            <person name="Chen Y."/>
            <person name="Heitman J."/>
            <person name="Sun S."/>
            <person name="Springer D."/>
            <person name="Dromer F."/>
            <person name="Young S.K."/>
            <person name="Zeng Q."/>
            <person name="Gargeya S."/>
            <person name="Fitzgerald M."/>
            <person name="Abouelleil A."/>
            <person name="Alvarado L."/>
            <person name="Berlin A.M."/>
            <person name="Chapman S.B."/>
            <person name="Dewar J."/>
            <person name="Goldberg J."/>
            <person name="Griggs A."/>
            <person name="Gujja S."/>
            <person name="Hansen M."/>
            <person name="Howarth C."/>
            <person name="Imamovic A."/>
            <person name="Larimer J."/>
            <person name="McCowan C."/>
            <person name="Murphy C."/>
            <person name="Pearson M."/>
            <person name="Priest M."/>
            <person name="Roberts A."/>
            <person name="Saif S."/>
            <person name="Shea T."/>
            <person name="Sykes S."/>
            <person name="Wortman J."/>
            <person name="Nusbaum C."/>
            <person name="Birren B."/>
        </authorList>
    </citation>
    <scope>NUCLEOTIDE SEQUENCE [LARGE SCALE GENOMIC DNA]</scope>
    <source>
        <strain evidence="10 11">BCC8398</strain>
    </source>
</reference>
<dbReference type="SUPFAM" id="SSF55347">
    <property type="entry name" value="Glyceraldehyde-3-phosphate dehydrogenase-like, C-terminal domain"/>
    <property type="match status" value="1"/>
</dbReference>
<evidence type="ECO:0000313" key="11">
    <source>
        <dbReference type="Proteomes" id="UP000092666"/>
    </source>
</evidence>
<evidence type="ECO:0000256" key="5">
    <source>
        <dbReference type="ARBA" id="ARBA00023154"/>
    </source>
</evidence>
<dbReference type="FunFam" id="3.30.360.10:FF:000008">
    <property type="entry name" value="Alpha-aminoadipic semialdehyde synthase, mitochondrial"/>
    <property type="match status" value="1"/>
</dbReference>
<dbReference type="GO" id="GO:0005737">
    <property type="term" value="C:cytoplasm"/>
    <property type="evidence" value="ECO:0007669"/>
    <property type="project" value="TreeGrafter"/>
</dbReference>
<dbReference type="OrthoDB" id="10059875at2759"/>
<dbReference type="SUPFAM" id="SSF51735">
    <property type="entry name" value="NAD(P)-binding Rossmann-fold domains"/>
    <property type="match status" value="1"/>
</dbReference>
<dbReference type="Proteomes" id="UP000092666">
    <property type="component" value="Unassembled WGS sequence"/>
</dbReference>
<dbReference type="InterPro" id="IPR036291">
    <property type="entry name" value="NAD(P)-bd_dom_sf"/>
</dbReference>
<evidence type="ECO:0000256" key="4">
    <source>
        <dbReference type="ARBA" id="ARBA00023002"/>
    </source>
</evidence>
<dbReference type="SMART" id="SM01003">
    <property type="entry name" value="AlaDh_PNT_N"/>
    <property type="match status" value="1"/>
</dbReference>
<evidence type="ECO:0000259" key="8">
    <source>
        <dbReference type="SMART" id="SM01002"/>
    </source>
</evidence>
<keyword evidence="11" id="KW-1185">Reference proteome</keyword>
<dbReference type="GO" id="GO:0004753">
    <property type="term" value="F:saccharopine dehydrogenase activity"/>
    <property type="evidence" value="ECO:0007669"/>
    <property type="project" value="TreeGrafter"/>
</dbReference>
<organism evidence="10 11">
    <name type="scientific">Kwoniella heveanensis BCC8398</name>
    <dbReference type="NCBI Taxonomy" id="1296120"/>
    <lineage>
        <taxon>Eukaryota</taxon>
        <taxon>Fungi</taxon>
        <taxon>Dikarya</taxon>
        <taxon>Basidiomycota</taxon>
        <taxon>Agaricomycotina</taxon>
        <taxon>Tremellomycetes</taxon>
        <taxon>Tremellales</taxon>
        <taxon>Cryptococcaceae</taxon>
        <taxon>Kwoniella</taxon>
    </lineage>
</organism>
<dbReference type="InterPro" id="IPR007886">
    <property type="entry name" value="AlaDH/PNT_N"/>
</dbReference>
<comment type="pathway">
    <text evidence="1">Amino-acid degradation; L-lysine degradation via saccharopine pathway; glutaryl-CoA from L-lysine: step 1/6.</text>
</comment>
<keyword evidence="3" id="KW-0521">NADP</keyword>